<feature type="chain" id="PRO_5045443348" description="DUF4352 domain-containing protein" evidence="3">
    <location>
        <begin position="25"/>
        <end position="213"/>
    </location>
</feature>
<evidence type="ECO:0000256" key="1">
    <source>
        <dbReference type="ARBA" id="ARBA00022729"/>
    </source>
</evidence>
<accession>A0ABS4ICI1</accession>
<dbReference type="Gene3D" id="2.60.40.1240">
    <property type="match status" value="1"/>
</dbReference>
<proteinExistence type="predicted"/>
<reference evidence="4 5" key="1">
    <citation type="submission" date="2021-03" db="EMBL/GenBank/DDBJ databases">
        <title>Genomic Encyclopedia of Type Strains, Phase IV (KMG-IV): sequencing the most valuable type-strain genomes for metagenomic binning, comparative biology and taxonomic classification.</title>
        <authorList>
            <person name="Goeker M."/>
        </authorList>
    </citation>
    <scope>NUCLEOTIDE SEQUENCE [LARGE SCALE GENOMIC DNA]</scope>
    <source>
        <strain evidence="4 5">DSM 25609</strain>
    </source>
</reference>
<comment type="caution">
    <text evidence="4">The sequence shown here is derived from an EMBL/GenBank/DDBJ whole genome shotgun (WGS) entry which is preliminary data.</text>
</comment>
<dbReference type="EMBL" id="JAGGKX010000002">
    <property type="protein sequence ID" value="MBP1968647.1"/>
    <property type="molecule type" value="Genomic_DNA"/>
</dbReference>
<feature type="region of interest" description="Disordered" evidence="2">
    <location>
        <begin position="26"/>
        <end position="81"/>
    </location>
</feature>
<keyword evidence="5" id="KW-1185">Reference proteome</keyword>
<evidence type="ECO:0000313" key="4">
    <source>
        <dbReference type="EMBL" id="MBP1968647.1"/>
    </source>
</evidence>
<organism evidence="4 5">
    <name type="scientific">Virgibacillus natechei</name>
    <dbReference type="NCBI Taxonomy" id="1216297"/>
    <lineage>
        <taxon>Bacteria</taxon>
        <taxon>Bacillati</taxon>
        <taxon>Bacillota</taxon>
        <taxon>Bacilli</taxon>
        <taxon>Bacillales</taxon>
        <taxon>Bacillaceae</taxon>
        <taxon>Virgibacillus</taxon>
    </lineage>
</organism>
<dbReference type="InterPro" id="IPR029050">
    <property type="entry name" value="Immunoprotect_excell_Ig-like"/>
</dbReference>
<protein>
    <recommendedName>
        <fullName evidence="6">DUF4352 domain-containing protein</fullName>
    </recommendedName>
</protein>
<feature type="compositionally biased region" description="Acidic residues" evidence="2">
    <location>
        <begin position="43"/>
        <end position="62"/>
    </location>
</feature>
<evidence type="ECO:0000313" key="5">
    <source>
        <dbReference type="Proteomes" id="UP001519345"/>
    </source>
</evidence>
<dbReference type="PROSITE" id="PS51257">
    <property type="entry name" value="PROKAR_LIPOPROTEIN"/>
    <property type="match status" value="1"/>
</dbReference>
<evidence type="ECO:0000256" key="2">
    <source>
        <dbReference type="SAM" id="MobiDB-lite"/>
    </source>
</evidence>
<keyword evidence="1 3" id="KW-0732">Signal</keyword>
<dbReference type="Proteomes" id="UP001519345">
    <property type="component" value="Unassembled WGS sequence"/>
</dbReference>
<gene>
    <name evidence="4" type="ORF">J2Z83_000739</name>
</gene>
<feature type="signal peptide" evidence="3">
    <location>
        <begin position="1"/>
        <end position="24"/>
    </location>
</feature>
<name>A0ABS4ICI1_9BACI</name>
<evidence type="ECO:0008006" key="6">
    <source>
        <dbReference type="Google" id="ProtNLM"/>
    </source>
</evidence>
<sequence>MKQFIKLSLLFTLALILVVGCSNNEDDDQTAGEEDNNKQETSTVEEDEDSEVDDSSEEESSDSNDTHIEHQKGLKMGETGIVEDNGDNKYEVTLNSVEYVDVVGGLDSEGETHAVANMTVKNIGDNNFNAKNIYEPGFGPDGELQSSLNSVLMDVDDVEEDLLEGEIAPGESATGDHVFVVEEKHDNYLFIIGGSGHQIITYANWDVPESEVE</sequence>
<dbReference type="RefSeq" id="WP_390336641.1">
    <property type="nucleotide sequence ID" value="NZ_JBHTJK010000002.1"/>
</dbReference>
<evidence type="ECO:0000256" key="3">
    <source>
        <dbReference type="SAM" id="SignalP"/>
    </source>
</evidence>